<dbReference type="PANTHER" id="PTHR43201">
    <property type="entry name" value="ACYL-COA SYNTHETASE"/>
    <property type="match status" value="1"/>
</dbReference>
<evidence type="ECO:0000313" key="5">
    <source>
        <dbReference type="Proteomes" id="UP000199766"/>
    </source>
</evidence>
<dbReference type="SUPFAM" id="SSF56801">
    <property type="entry name" value="Acetyl-CoA synthetase-like"/>
    <property type="match status" value="1"/>
</dbReference>
<accession>A0A1H9LQU1</accession>
<feature type="domain" description="Phospholipid/glycerol acyltransferase" evidence="3">
    <location>
        <begin position="34"/>
        <end position="144"/>
    </location>
</feature>
<comment type="similarity">
    <text evidence="1">Belongs to the ATP-dependent AMP-binding enzyme family.</text>
</comment>
<evidence type="ECO:0000313" key="4">
    <source>
        <dbReference type="EMBL" id="SER13698.1"/>
    </source>
</evidence>
<protein>
    <submittedName>
        <fullName evidence="4">Acyl-[acyl-carrier-protein]-phospholipid O-acyltransferase / long-chain-fatty-acid--[acyl-carrier-protein] ligase</fullName>
    </submittedName>
</protein>
<dbReference type="Pfam" id="PF01553">
    <property type="entry name" value="Acyltransferase"/>
    <property type="match status" value="1"/>
</dbReference>
<dbReference type="STRING" id="180197.SAMN02982919_01830"/>
<organism evidence="4 5">
    <name type="scientific">Giesbergeria anulus</name>
    <dbReference type="NCBI Taxonomy" id="180197"/>
    <lineage>
        <taxon>Bacteria</taxon>
        <taxon>Pseudomonadati</taxon>
        <taxon>Pseudomonadota</taxon>
        <taxon>Betaproteobacteria</taxon>
        <taxon>Burkholderiales</taxon>
        <taxon>Comamonadaceae</taxon>
        <taxon>Giesbergeria</taxon>
    </lineage>
</organism>
<dbReference type="GO" id="GO:0031956">
    <property type="term" value="F:medium-chain fatty acid-CoA ligase activity"/>
    <property type="evidence" value="ECO:0007669"/>
    <property type="project" value="TreeGrafter"/>
</dbReference>
<dbReference type="InterPro" id="IPR042099">
    <property type="entry name" value="ANL_N_sf"/>
</dbReference>
<dbReference type="SUPFAM" id="SSF69593">
    <property type="entry name" value="Glycerol-3-phosphate (1)-acyltransferase"/>
    <property type="match status" value="1"/>
</dbReference>
<evidence type="ECO:0000256" key="1">
    <source>
        <dbReference type="ARBA" id="ARBA00006432"/>
    </source>
</evidence>
<dbReference type="AlphaFoldDB" id="A0A1H9LQU1"/>
<dbReference type="GO" id="GO:0016746">
    <property type="term" value="F:acyltransferase activity"/>
    <property type="evidence" value="ECO:0007669"/>
    <property type="project" value="UniProtKB-KW"/>
</dbReference>
<dbReference type="Gene3D" id="3.40.50.12780">
    <property type="entry name" value="N-terminal domain of ligase-like"/>
    <property type="match status" value="1"/>
</dbReference>
<dbReference type="RefSeq" id="WP_091456251.1">
    <property type="nucleotide sequence ID" value="NZ_FOGD01000004.1"/>
</dbReference>
<dbReference type="GO" id="GO:0006631">
    <property type="term" value="P:fatty acid metabolic process"/>
    <property type="evidence" value="ECO:0007669"/>
    <property type="project" value="TreeGrafter"/>
</dbReference>
<dbReference type="NCBIfam" id="NF005959">
    <property type="entry name" value="PRK08043.1"/>
    <property type="match status" value="1"/>
</dbReference>
<dbReference type="PROSITE" id="PS00455">
    <property type="entry name" value="AMP_BINDING"/>
    <property type="match status" value="1"/>
</dbReference>
<dbReference type="PANTHER" id="PTHR43201:SF5">
    <property type="entry name" value="MEDIUM-CHAIN ACYL-COA LIGASE ACSF2, MITOCHONDRIAL"/>
    <property type="match status" value="1"/>
</dbReference>
<dbReference type="CDD" id="cd07989">
    <property type="entry name" value="LPLAT_AGPAT-like"/>
    <property type="match status" value="1"/>
</dbReference>
<evidence type="ECO:0000259" key="3">
    <source>
        <dbReference type="SMART" id="SM00563"/>
    </source>
</evidence>
<proteinExistence type="inferred from homology"/>
<dbReference type="Proteomes" id="UP000199766">
    <property type="component" value="Unassembled WGS sequence"/>
</dbReference>
<dbReference type="EMBL" id="FOGD01000004">
    <property type="protein sequence ID" value="SER13698.1"/>
    <property type="molecule type" value="Genomic_DNA"/>
</dbReference>
<dbReference type="Pfam" id="PF00501">
    <property type="entry name" value="AMP-binding"/>
    <property type="match status" value="1"/>
</dbReference>
<keyword evidence="4" id="KW-0808">Transferase</keyword>
<name>A0A1H9LQU1_9BURK</name>
<keyword evidence="2 4" id="KW-0436">Ligase</keyword>
<gene>
    <name evidence="4" type="ORF">SAMN02982919_01830</name>
</gene>
<dbReference type="InterPro" id="IPR002123">
    <property type="entry name" value="Plipid/glycerol_acylTrfase"/>
</dbReference>
<dbReference type="OrthoDB" id="9766486at2"/>
<dbReference type="InterPro" id="IPR020845">
    <property type="entry name" value="AMP-binding_CS"/>
</dbReference>
<keyword evidence="4" id="KW-0012">Acyltransferase</keyword>
<sequence>MLKPLLRTALRGVFRILYRVEVKGHLGHLRQEKTLIVANHQSLLDGVLLGLFLPVDATFVVNTGIANKPFFRMVLRLSRYLTVDPANPLAMKTVVARVNEGEPVVIFPEGRISVTGSLMKTYPGTGFVAARSQASVVPVSIEGALYSPFSYVKGLFPTRWFPKITLTIHPPQTVVRAEGPAREARRKAGEDLHRVMQNMTVETRARTTLFSALLDARARFGGAYLLVEDIRLQEESYNTLLKMALGAARLLLGHTRPGEAVGVLLPNSTGTLAAILGLTAFDRVPALLNYSAGVGGVQAACHAAQVKTIVSSRLFIAKGGLDKLIAGLEPHYQILYVEDLKGRMGLSDKLWIAARMLAPRRLIAPGNPEAPAVILFTSGSEGKPKGVVHSHNSLLANIAQVRASADFKPTDKFFLALPLFHSFGLTAGALLPVLAGCKLFLYPSPLHYRIIPELVYDRDATVLFGTSTFLGAYGKLAHPFDFARLRYVVAGAEKLSDAVRELWFDKFGVRILVGYGATECAPVLAVNTPMAARSGTVGKLLPGIQYHLEPVPGIAQGGALYVQGPNIMKGYLRYENPGVLEVPQALGRLGWYETGDIVSMDSDGFVRIEGRIKRFAKVAGEMVSLDVAEQVAVKASPLHSHAVLAQADPAKGESLLLLTTDAALQRAQLVAAAQALGAPELAVARHIRVVERIPVLGSGKTDYVSLQAQLAG</sequence>
<dbReference type="Gene3D" id="3.30.300.30">
    <property type="match status" value="1"/>
</dbReference>
<dbReference type="SMART" id="SM00563">
    <property type="entry name" value="PlsC"/>
    <property type="match status" value="1"/>
</dbReference>
<evidence type="ECO:0000256" key="2">
    <source>
        <dbReference type="ARBA" id="ARBA00022598"/>
    </source>
</evidence>
<dbReference type="InterPro" id="IPR045851">
    <property type="entry name" value="AMP-bd_C_sf"/>
</dbReference>
<reference evidence="4 5" key="1">
    <citation type="submission" date="2016-10" db="EMBL/GenBank/DDBJ databases">
        <authorList>
            <person name="de Groot N.N."/>
        </authorList>
    </citation>
    <scope>NUCLEOTIDE SEQUENCE [LARGE SCALE GENOMIC DNA]</scope>
    <source>
        <strain evidence="4 5">ATCC 35958</strain>
    </source>
</reference>
<dbReference type="InterPro" id="IPR000873">
    <property type="entry name" value="AMP-dep_synth/lig_dom"/>
</dbReference>
<keyword evidence="5" id="KW-1185">Reference proteome</keyword>